<dbReference type="GO" id="GO:0006654">
    <property type="term" value="P:phosphatidic acid biosynthetic process"/>
    <property type="evidence" value="ECO:0007669"/>
    <property type="project" value="TreeGrafter"/>
</dbReference>
<organism evidence="4">
    <name type="scientific">hydrothermal vent metagenome</name>
    <dbReference type="NCBI Taxonomy" id="652676"/>
    <lineage>
        <taxon>unclassified sequences</taxon>
        <taxon>metagenomes</taxon>
        <taxon>ecological metagenomes</taxon>
    </lineage>
</organism>
<gene>
    <name evidence="4" type="ORF">MNBD_ACTINO02-2783</name>
</gene>
<dbReference type="Pfam" id="PF01553">
    <property type="entry name" value="Acyltransferase"/>
    <property type="match status" value="1"/>
</dbReference>
<proteinExistence type="predicted"/>
<dbReference type="EMBL" id="UOEK01000464">
    <property type="protein sequence ID" value="VAW08459.1"/>
    <property type="molecule type" value="Genomic_DNA"/>
</dbReference>
<dbReference type="SUPFAM" id="SSF69593">
    <property type="entry name" value="Glycerol-3-phosphate (1)-acyltransferase"/>
    <property type="match status" value="1"/>
</dbReference>
<dbReference type="AlphaFoldDB" id="A0A3B0T8L6"/>
<dbReference type="PANTHER" id="PTHR10434">
    <property type="entry name" value="1-ACYL-SN-GLYCEROL-3-PHOSPHATE ACYLTRANSFERASE"/>
    <property type="match status" value="1"/>
</dbReference>
<keyword evidence="2" id="KW-0012">Acyltransferase</keyword>
<evidence type="ECO:0000313" key="4">
    <source>
        <dbReference type="EMBL" id="VAW08459.1"/>
    </source>
</evidence>
<feature type="domain" description="Phospholipid/glycerol acyltransferase" evidence="3">
    <location>
        <begin position="37"/>
        <end position="148"/>
    </location>
</feature>
<dbReference type="InterPro" id="IPR002123">
    <property type="entry name" value="Plipid/glycerol_acylTrfase"/>
</dbReference>
<dbReference type="GO" id="GO:0003841">
    <property type="term" value="F:1-acylglycerol-3-phosphate O-acyltransferase activity"/>
    <property type="evidence" value="ECO:0007669"/>
    <property type="project" value="TreeGrafter"/>
</dbReference>
<reference evidence="4" key="1">
    <citation type="submission" date="2018-06" db="EMBL/GenBank/DDBJ databases">
        <authorList>
            <person name="Zhirakovskaya E."/>
        </authorList>
    </citation>
    <scope>NUCLEOTIDE SEQUENCE</scope>
</reference>
<keyword evidence="1" id="KW-0808">Transferase</keyword>
<protein>
    <recommendedName>
        <fullName evidence="3">Phospholipid/glycerol acyltransferase domain-containing protein</fullName>
    </recommendedName>
</protein>
<name>A0A3B0T8L6_9ZZZZ</name>
<evidence type="ECO:0000256" key="1">
    <source>
        <dbReference type="ARBA" id="ARBA00022679"/>
    </source>
</evidence>
<dbReference type="PANTHER" id="PTHR10434:SF9">
    <property type="entry name" value="PHOSPHOLIPID_GLYCEROL ACYLTRANSFERASE DOMAIN-CONTAINING PROTEIN"/>
    <property type="match status" value="1"/>
</dbReference>
<evidence type="ECO:0000256" key="2">
    <source>
        <dbReference type="ARBA" id="ARBA00023315"/>
    </source>
</evidence>
<evidence type="ECO:0000259" key="3">
    <source>
        <dbReference type="SMART" id="SM00563"/>
    </source>
</evidence>
<accession>A0A3B0T8L6</accession>
<dbReference type="SMART" id="SM00563">
    <property type="entry name" value="PlsC"/>
    <property type="match status" value="1"/>
</dbReference>
<sequence length="197" mass="21964">MSKDVGEHDAVKTLCLWFMKARGWSFVGDRPTARKYVALGAPHTSNWDFLLFLAVIKVFRMPAMAIGKHTLVKPPFGWIMGKYILPVQRDSGQGMVEQMVAAIEKKDDITLVVAPKGTRKATEYWRSGFYHIAFAAGIPVVPTSVDYANKVATVGPEIYLTGDISADMDKFREFYAGVDGKYPDQGSPVRLQEEIDE</sequence>